<reference evidence="2" key="1">
    <citation type="submission" date="2017-11" db="EMBL/GenBank/DDBJ databases">
        <authorList>
            <person name="Zhu W."/>
        </authorList>
    </citation>
    <scope>NUCLEOTIDE SEQUENCE [LARGE SCALE GENOMIC DNA]</scope>
    <source>
        <strain evidence="2">160</strain>
    </source>
</reference>
<dbReference type="AlphaFoldDB" id="A0A345PEB0"/>
<dbReference type="KEGG" id="ocn:CUC15_05075"/>
<keyword evidence="2" id="KW-1185">Reference proteome</keyword>
<dbReference type="InterPro" id="IPR052944">
    <property type="entry name" value="Sporulation_related"/>
</dbReference>
<dbReference type="Proteomes" id="UP000253908">
    <property type="component" value="Chromosome"/>
</dbReference>
<dbReference type="InterPro" id="IPR029046">
    <property type="entry name" value="LolA/LolB/LppX"/>
</dbReference>
<dbReference type="RefSeq" id="WP_114915634.1">
    <property type="nucleotide sequence ID" value="NZ_CP024848.1"/>
</dbReference>
<accession>A0A345PEB0</accession>
<dbReference type="SUPFAM" id="SSF89392">
    <property type="entry name" value="Prokaryotic lipoproteins and lipoprotein localization factors"/>
    <property type="match status" value="1"/>
</dbReference>
<dbReference type="EMBL" id="CP024848">
    <property type="protein sequence ID" value="AXI08340.1"/>
    <property type="molecule type" value="Genomic_DNA"/>
</dbReference>
<protein>
    <recommendedName>
        <fullName evidence="3">DUF4367 domain-containing protein</fullName>
    </recommendedName>
</protein>
<organism evidence="1 2">
    <name type="scientific">Oceanobacillus zhaokaii</name>
    <dbReference type="NCBI Taxonomy" id="2052660"/>
    <lineage>
        <taxon>Bacteria</taxon>
        <taxon>Bacillati</taxon>
        <taxon>Bacillota</taxon>
        <taxon>Bacilli</taxon>
        <taxon>Bacillales</taxon>
        <taxon>Bacillaceae</taxon>
        <taxon>Oceanobacillus</taxon>
    </lineage>
</organism>
<evidence type="ECO:0000313" key="2">
    <source>
        <dbReference type="Proteomes" id="UP000253908"/>
    </source>
</evidence>
<sequence length="337" mass="39251">MSMSASAEEVIQNVIESDKNMDAYYGEMDMKMFEGEDLIDHVKIQEYVSKEGKRKVLTDDQLKEYETESLNDGEKVIFFDRGTEEAFEMDVSEIGMLATLNPKEQFKMMIESMEETHDYEIVGEEKTLGFNTYHVQVNAKQDDGLLGDMELWVDQKTWFVIKMSSETGNSRTDFEYTKLDLSPEFEENVFSLDIPDHIDIESIDENLAPDTVTIDDAENALGKPFLVFPEEIRLNNMQMYDFSEELDRYELEMEYTTREEVPMFFLSIFPTPAEEDMEIKPGEMKVRDNNAEYEEQINSIMWDEDGLRYSIIITNPDITIEEVIELTEKMVLSSDLK</sequence>
<dbReference type="OrthoDB" id="2389132at2"/>
<dbReference type="PANTHER" id="PTHR37507">
    <property type="entry name" value="SPORULATION PROTEIN YDCC"/>
    <property type="match status" value="1"/>
</dbReference>
<name>A0A345PEB0_9BACI</name>
<dbReference type="PANTHER" id="PTHR37507:SF2">
    <property type="entry name" value="SPORULATION PROTEIN YDCC"/>
    <property type="match status" value="1"/>
</dbReference>
<dbReference type="Gene3D" id="2.50.20.10">
    <property type="entry name" value="Lipoprotein localisation LolA/LolB/LppX"/>
    <property type="match status" value="1"/>
</dbReference>
<proteinExistence type="predicted"/>
<gene>
    <name evidence="1" type="ORF">CUC15_05075</name>
</gene>
<evidence type="ECO:0000313" key="1">
    <source>
        <dbReference type="EMBL" id="AXI08340.1"/>
    </source>
</evidence>
<evidence type="ECO:0008006" key="3">
    <source>
        <dbReference type="Google" id="ProtNLM"/>
    </source>
</evidence>